<keyword evidence="9" id="KW-1185">Reference proteome</keyword>
<dbReference type="GO" id="GO:0030694">
    <property type="term" value="C:bacterial-type flagellum basal body, rod"/>
    <property type="evidence" value="ECO:0007669"/>
    <property type="project" value="InterPro"/>
</dbReference>
<evidence type="ECO:0000256" key="4">
    <source>
        <dbReference type="ARBA" id="ARBA00023143"/>
    </source>
</evidence>
<comment type="function">
    <text evidence="5 6">Structural component of flagellum, the bacterial motility apparatus. Part of the rod structure of flagellar basal body.</text>
</comment>
<dbReference type="EMBL" id="FOAS01000006">
    <property type="protein sequence ID" value="SEK94628.1"/>
    <property type="molecule type" value="Genomic_DNA"/>
</dbReference>
<dbReference type="InterPro" id="IPR019776">
    <property type="entry name" value="Flagellar_basal_body_rod_CS"/>
</dbReference>
<feature type="domain" description="Flagellar basal body rod protein N-terminal" evidence="7">
    <location>
        <begin position="11"/>
        <end position="38"/>
    </location>
</feature>
<evidence type="ECO:0000256" key="5">
    <source>
        <dbReference type="ARBA" id="ARBA00024934"/>
    </source>
</evidence>
<dbReference type="RefSeq" id="WP_074867024.1">
    <property type="nucleotide sequence ID" value="NZ_FOAS01000006.1"/>
</dbReference>
<keyword evidence="8" id="KW-0969">Cilium</keyword>
<keyword evidence="8" id="KW-0282">Flagellum</keyword>
<gene>
    <name evidence="8" type="ORF">SAMN05216214_106195</name>
</gene>
<protein>
    <recommendedName>
        <fullName evidence="3 6">Flagellar basal body rod protein FlgB</fullName>
    </recommendedName>
</protein>
<dbReference type="InterPro" id="IPR006300">
    <property type="entry name" value="FlgB"/>
</dbReference>
<evidence type="ECO:0000256" key="3">
    <source>
        <dbReference type="ARBA" id="ARBA00014376"/>
    </source>
</evidence>
<accession>A0A1H7L6P4</accession>
<evidence type="ECO:0000256" key="6">
    <source>
        <dbReference type="PIRNR" id="PIRNR002889"/>
    </source>
</evidence>
<dbReference type="GO" id="GO:0071978">
    <property type="term" value="P:bacterial-type flagellum-dependent swarming motility"/>
    <property type="evidence" value="ECO:0007669"/>
    <property type="project" value="TreeGrafter"/>
</dbReference>
<dbReference type="Pfam" id="PF00460">
    <property type="entry name" value="Flg_bb_rod"/>
    <property type="match status" value="1"/>
</dbReference>
<dbReference type="PROSITE" id="PS00588">
    <property type="entry name" value="FLAGELLA_BB_ROD"/>
    <property type="match status" value="1"/>
</dbReference>
<evidence type="ECO:0000313" key="9">
    <source>
        <dbReference type="Proteomes" id="UP000185766"/>
    </source>
</evidence>
<comment type="subunit">
    <text evidence="6">The basal body constitutes a major portion of the flagellar organelle and consists of a number of rings mounted on a central rod.</text>
</comment>
<evidence type="ECO:0000256" key="1">
    <source>
        <dbReference type="ARBA" id="ARBA00004117"/>
    </source>
</evidence>
<comment type="similarity">
    <text evidence="2 6">Belongs to the flagella basal body rod proteins family.</text>
</comment>
<reference evidence="8 9" key="1">
    <citation type="submission" date="2016-10" db="EMBL/GenBank/DDBJ databases">
        <authorList>
            <person name="de Groot N.N."/>
        </authorList>
    </citation>
    <scope>NUCLEOTIDE SEQUENCE [LARGE SCALE GENOMIC DNA]</scope>
    <source>
        <strain evidence="8 9">JCM 19513</strain>
    </source>
</reference>
<dbReference type="PIRSF" id="PIRSF002889">
    <property type="entry name" value="Rod_FlgB"/>
    <property type="match status" value="1"/>
</dbReference>
<dbReference type="STRING" id="1429083.GCA_001885685_01124"/>
<organism evidence="8 9">
    <name type="scientific">Atopomonas hussainii</name>
    <dbReference type="NCBI Taxonomy" id="1429083"/>
    <lineage>
        <taxon>Bacteria</taxon>
        <taxon>Pseudomonadati</taxon>
        <taxon>Pseudomonadota</taxon>
        <taxon>Gammaproteobacteria</taxon>
        <taxon>Pseudomonadales</taxon>
        <taxon>Pseudomonadaceae</taxon>
        <taxon>Atopomonas</taxon>
    </lineage>
</organism>
<comment type="subcellular location">
    <subcellularLocation>
        <location evidence="1 6">Bacterial flagellum basal body</location>
    </subcellularLocation>
</comment>
<dbReference type="PANTHER" id="PTHR30435:SF12">
    <property type="entry name" value="FLAGELLAR BASAL BODY ROD PROTEIN FLGB"/>
    <property type="match status" value="1"/>
</dbReference>
<keyword evidence="8" id="KW-0966">Cell projection</keyword>
<dbReference type="AlphaFoldDB" id="A0A1H7L6P4"/>
<proteinExistence type="inferred from homology"/>
<dbReference type="InterPro" id="IPR001444">
    <property type="entry name" value="Flag_bb_rod_N"/>
</dbReference>
<evidence type="ECO:0000259" key="7">
    <source>
        <dbReference type="Pfam" id="PF00460"/>
    </source>
</evidence>
<dbReference type="Proteomes" id="UP000185766">
    <property type="component" value="Unassembled WGS sequence"/>
</dbReference>
<dbReference type="PANTHER" id="PTHR30435">
    <property type="entry name" value="FLAGELLAR PROTEIN"/>
    <property type="match status" value="1"/>
</dbReference>
<evidence type="ECO:0000313" key="8">
    <source>
        <dbReference type="EMBL" id="SEK94628.1"/>
    </source>
</evidence>
<sequence length="135" mass="14610">MSISFDKALGIHQQALSFRSQRAGVLANNLANADTPHFRARDLEFSAVLAEQAAKRSQPGFAMQTTNARHLSVESLPTGEGALRYRNPLGASVDDTSVDVHVEQAAYAQNAVDFQASFTFLNSKFKGLISALRGE</sequence>
<name>A0A1H7L6P4_9GAMM</name>
<keyword evidence="4 6" id="KW-0975">Bacterial flagellum</keyword>
<dbReference type="NCBIfam" id="TIGR01396">
    <property type="entry name" value="FlgB"/>
    <property type="match status" value="1"/>
</dbReference>
<evidence type="ECO:0000256" key="2">
    <source>
        <dbReference type="ARBA" id="ARBA00009677"/>
    </source>
</evidence>